<dbReference type="CDD" id="cd00383">
    <property type="entry name" value="trans_reg_C"/>
    <property type="match status" value="1"/>
</dbReference>
<sequence>MSEPAPIVLIVDDEIQIRRFLRTGFELNGFVVNEAGTGADAIRSTTLRPVDLVIVDLGLPDMDGAEVVERIRSWSTVPIIVLSVRSTEAEKVRLLELGADDYVVKPFGMAELLARVRVALRRQSRAQSGEPTVTVGPLTIDLAARVVTLNGQRLTLTPKEYRLLQVLAQHAGNVVTHQHLLREVWGSIHVHDTHYLRIFVRKLRQKIEPLPDSPKILVTELGVGYRLAGESESVGAWPRPPVAAAPVKSET</sequence>
<dbReference type="InterPro" id="IPR001789">
    <property type="entry name" value="Sig_transdc_resp-reg_receiver"/>
</dbReference>
<dbReference type="Proteomes" id="UP000254889">
    <property type="component" value="Chromosome"/>
</dbReference>
<evidence type="ECO:0000313" key="6">
    <source>
        <dbReference type="EMBL" id="AXK84137.1"/>
    </source>
</evidence>
<reference evidence="6 7" key="1">
    <citation type="submission" date="2018-07" db="EMBL/GenBank/DDBJ databases">
        <authorList>
            <person name="Quirk P.G."/>
            <person name="Krulwich T.A."/>
        </authorList>
    </citation>
    <scope>NUCLEOTIDE SEQUENCE [LARGE SCALE GENOMIC DNA]</scope>
    <source>
        <strain evidence="6 7">CC-BB4</strain>
    </source>
</reference>
<dbReference type="GO" id="GO:0000976">
    <property type="term" value="F:transcription cis-regulatory region binding"/>
    <property type="evidence" value="ECO:0007669"/>
    <property type="project" value="TreeGrafter"/>
</dbReference>
<dbReference type="InterPro" id="IPR039420">
    <property type="entry name" value="WalR-like"/>
</dbReference>
<gene>
    <name evidence="6" type="ORF">DW352_20290</name>
</gene>
<dbReference type="Gene3D" id="3.40.50.2300">
    <property type="match status" value="1"/>
</dbReference>
<dbReference type="SUPFAM" id="SSF52172">
    <property type="entry name" value="CheY-like"/>
    <property type="match status" value="1"/>
</dbReference>
<feature type="domain" description="OmpR/PhoB-type" evidence="5">
    <location>
        <begin position="130"/>
        <end position="229"/>
    </location>
</feature>
<dbReference type="Gene3D" id="1.10.10.10">
    <property type="entry name" value="Winged helix-like DNA-binding domain superfamily/Winged helix DNA-binding domain"/>
    <property type="match status" value="1"/>
</dbReference>
<feature type="domain" description="Response regulatory" evidence="4">
    <location>
        <begin position="7"/>
        <end position="120"/>
    </location>
</feature>
<keyword evidence="1 3" id="KW-0238">DNA-binding</keyword>
<dbReference type="RefSeq" id="WP_115694516.1">
    <property type="nucleotide sequence ID" value="NZ_CP031417.1"/>
</dbReference>
<feature type="modified residue" description="4-aspartylphosphate" evidence="2">
    <location>
        <position position="56"/>
    </location>
</feature>
<dbReference type="KEGG" id="ptaw:DW352_20290"/>
<dbReference type="GO" id="GO:0032993">
    <property type="term" value="C:protein-DNA complex"/>
    <property type="evidence" value="ECO:0007669"/>
    <property type="project" value="TreeGrafter"/>
</dbReference>
<dbReference type="SMART" id="SM00448">
    <property type="entry name" value="REC"/>
    <property type="match status" value="1"/>
</dbReference>
<accession>A0A346A4P0</accession>
<evidence type="ECO:0000256" key="2">
    <source>
        <dbReference type="PROSITE-ProRule" id="PRU00169"/>
    </source>
</evidence>
<dbReference type="EMBL" id="CP031417">
    <property type="protein sequence ID" value="AXK84137.1"/>
    <property type="molecule type" value="Genomic_DNA"/>
</dbReference>
<evidence type="ECO:0000259" key="5">
    <source>
        <dbReference type="PROSITE" id="PS51755"/>
    </source>
</evidence>
<dbReference type="InterPro" id="IPR001867">
    <property type="entry name" value="OmpR/PhoB-type_DNA-bd"/>
</dbReference>
<dbReference type="PROSITE" id="PS51755">
    <property type="entry name" value="OMPR_PHOB"/>
    <property type="match status" value="1"/>
</dbReference>
<dbReference type="CDD" id="cd17620">
    <property type="entry name" value="REC_OmpR_KdpE-like"/>
    <property type="match status" value="1"/>
</dbReference>
<dbReference type="InterPro" id="IPR036388">
    <property type="entry name" value="WH-like_DNA-bd_sf"/>
</dbReference>
<evidence type="ECO:0000259" key="4">
    <source>
        <dbReference type="PROSITE" id="PS50110"/>
    </source>
</evidence>
<dbReference type="GO" id="GO:0006355">
    <property type="term" value="P:regulation of DNA-templated transcription"/>
    <property type="evidence" value="ECO:0007669"/>
    <property type="project" value="InterPro"/>
</dbReference>
<protein>
    <submittedName>
        <fullName evidence="6">DNA-binding response regulator</fullName>
    </submittedName>
</protein>
<feature type="DNA-binding region" description="OmpR/PhoB-type" evidence="3">
    <location>
        <begin position="130"/>
        <end position="229"/>
    </location>
</feature>
<dbReference type="OrthoDB" id="9802426at2"/>
<keyword evidence="7" id="KW-1185">Reference proteome</keyword>
<evidence type="ECO:0000256" key="1">
    <source>
        <dbReference type="ARBA" id="ARBA00023125"/>
    </source>
</evidence>
<dbReference type="GO" id="GO:0005829">
    <property type="term" value="C:cytosol"/>
    <property type="evidence" value="ECO:0007669"/>
    <property type="project" value="TreeGrafter"/>
</dbReference>
<dbReference type="PROSITE" id="PS50110">
    <property type="entry name" value="RESPONSE_REGULATORY"/>
    <property type="match status" value="1"/>
</dbReference>
<dbReference type="PANTHER" id="PTHR48111:SF50">
    <property type="entry name" value="KDP OPERON TRANSCRIPTIONAL REGULATORY PROTEIN KDPE"/>
    <property type="match status" value="1"/>
</dbReference>
<dbReference type="Pfam" id="PF00072">
    <property type="entry name" value="Response_reg"/>
    <property type="match status" value="1"/>
</dbReference>
<dbReference type="Gene3D" id="6.10.250.690">
    <property type="match status" value="1"/>
</dbReference>
<dbReference type="PANTHER" id="PTHR48111">
    <property type="entry name" value="REGULATOR OF RPOS"/>
    <property type="match status" value="1"/>
</dbReference>
<dbReference type="Pfam" id="PF00486">
    <property type="entry name" value="Trans_reg_C"/>
    <property type="match status" value="1"/>
</dbReference>
<evidence type="ECO:0000313" key="7">
    <source>
        <dbReference type="Proteomes" id="UP000254889"/>
    </source>
</evidence>
<organism evidence="6 7">
    <name type="scientific">Pseudolabrys taiwanensis</name>
    <dbReference type="NCBI Taxonomy" id="331696"/>
    <lineage>
        <taxon>Bacteria</taxon>
        <taxon>Pseudomonadati</taxon>
        <taxon>Pseudomonadota</taxon>
        <taxon>Alphaproteobacteria</taxon>
        <taxon>Hyphomicrobiales</taxon>
        <taxon>Xanthobacteraceae</taxon>
        <taxon>Pseudolabrys</taxon>
    </lineage>
</organism>
<dbReference type="AlphaFoldDB" id="A0A346A4P0"/>
<keyword evidence="2" id="KW-0597">Phosphoprotein</keyword>
<name>A0A346A4P0_9HYPH</name>
<proteinExistence type="predicted"/>
<dbReference type="GO" id="GO:0000156">
    <property type="term" value="F:phosphorelay response regulator activity"/>
    <property type="evidence" value="ECO:0007669"/>
    <property type="project" value="TreeGrafter"/>
</dbReference>
<evidence type="ECO:0000256" key="3">
    <source>
        <dbReference type="PROSITE-ProRule" id="PRU01091"/>
    </source>
</evidence>
<dbReference type="SMART" id="SM00862">
    <property type="entry name" value="Trans_reg_C"/>
    <property type="match status" value="1"/>
</dbReference>
<dbReference type="InterPro" id="IPR011006">
    <property type="entry name" value="CheY-like_superfamily"/>
</dbReference>